<accession>A0ABT9MFP3</accession>
<proteinExistence type="predicted"/>
<evidence type="ECO:0000313" key="2">
    <source>
        <dbReference type="EMBL" id="MDP9765370.1"/>
    </source>
</evidence>
<comment type="caution">
    <text evidence="2">The sequence shown here is derived from an EMBL/GenBank/DDBJ whole genome shotgun (WGS) entry which is preliminary data.</text>
</comment>
<dbReference type="Proteomes" id="UP001232163">
    <property type="component" value="Unassembled WGS sequence"/>
</dbReference>
<name>A0ABT9MFP3_9DEIO</name>
<evidence type="ECO:0000256" key="1">
    <source>
        <dbReference type="SAM" id="Phobius"/>
    </source>
</evidence>
<dbReference type="EMBL" id="JAURUR010000011">
    <property type="protein sequence ID" value="MDP9765370.1"/>
    <property type="molecule type" value="Genomic_DNA"/>
</dbReference>
<gene>
    <name evidence="2" type="ORF">QO006_002821</name>
</gene>
<keyword evidence="1" id="KW-1133">Transmembrane helix</keyword>
<keyword evidence="3" id="KW-1185">Reference proteome</keyword>
<feature type="transmembrane region" description="Helical" evidence="1">
    <location>
        <begin position="46"/>
        <end position="69"/>
    </location>
</feature>
<feature type="transmembrane region" description="Helical" evidence="1">
    <location>
        <begin position="136"/>
        <end position="155"/>
    </location>
</feature>
<organism evidence="2 3">
    <name type="scientific">Deinococcus enclensis</name>
    <dbReference type="NCBI Taxonomy" id="1049582"/>
    <lineage>
        <taxon>Bacteria</taxon>
        <taxon>Thermotogati</taxon>
        <taxon>Deinococcota</taxon>
        <taxon>Deinococci</taxon>
        <taxon>Deinococcales</taxon>
        <taxon>Deinococcaceae</taxon>
        <taxon>Deinococcus</taxon>
    </lineage>
</organism>
<dbReference type="RefSeq" id="WP_307467305.1">
    <property type="nucleotide sequence ID" value="NZ_JAURUR010000011.1"/>
</dbReference>
<keyword evidence="1" id="KW-0812">Transmembrane</keyword>
<sequence length="164" mass="18528">MMLTTTPYRRTQPLARRRVTLWTLGVSVLLLQLTLPSLDSTRWTGVLPLLLFPVIAVSLHGLTSDTWVWNRLFRRERELDEYEVHARNAFIARAYALTNGWAGLLLFVAFIVGGGFLNHRFPDLHLFPEANGETAAALLFLILLTGFQVLPRLVAAVSEDQIDD</sequence>
<evidence type="ECO:0000313" key="3">
    <source>
        <dbReference type="Proteomes" id="UP001232163"/>
    </source>
</evidence>
<protein>
    <submittedName>
        <fullName evidence="2">Uncharacterized protein</fullName>
    </submittedName>
</protein>
<feature type="transmembrane region" description="Helical" evidence="1">
    <location>
        <begin position="90"/>
        <end position="116"/>
    </location>
</feature>
<keyword evidence="1" id="KW-0472">Membrane</keyword>
<reference evidence="2 3" key="1">
    <citation type="submission" date="2023-07" db="EMBL/GenBank/DDBJ databases">
        <title>Genomic Encyclopedia of Type Strains, Phase IV (KMG-IV): sequencing the most valuable type-strain genomes for metagenomic binning, comparative biology and taxonomic classification.</title>
        <authorList>
            <person name="Goeker M."/>
        </authorList>
    </citation>
    <scope>NUCLEOTIDE SEQUENCE [LARGE SCALE GENOMIC DNA]</scope>
    <source>
        <strain evidence="2 3">NIO-1023</strain>
    </source>
</reference>